<evidence type="ECO:0000313" key="15">
    <source>
        <dbReference type="Proteomes" id="UP000886833"/>
    </source>
</evidence>
<keyword evidence="10" id="KW-0482">Metalloprotease</keyword>
<dbReference type="Pfam" id="PF02163">
    <property type="entry name" value="Peptidase_M50"/>
    <property type="match status" value="2"/>
</dbReference>
<dbReference type="PANTHER" id="PTHR39188:SF3">
    <property type="entry name" value="STAGE IV SPORULATION PROTEIN FB"/>
    <property type="match status" value="1"/>
</dbReference>
<name>A0A9D1GB54_9FIRM</name>
<keyword evidence="5 12" id="KW-0812">Transmembrane</keyword>
<dbReference type="InterPro" id="IPR008915">
    <property type="entry name" value="Peptidase_M50"/>
</dbReference>
<evidence type="ECO:0000256" key="12">
    <source>
        <dbReference type="SAM" id="Phobius"/>
    </source>
</evidence>
<feature type="domain" description="Peptidase M50" evidence="13">
    <location>
        <begin position="33"/>
        <end position="102"/>
    </location>
</feature>
<dbReference type="Proteomes" id="UP000886833">
    <property type="component" value="Unassembled WGS sequence"/>
</dbReference>
<comment type="subcellular location">
    <subcellularLocation>
        <location evidence="2">Membrane</location>
        <topology evidence="2">Multi-pass membrane protein</topology>
    </subcellularLocation>
</comment>
<dbReference type="AlphaFoldDB" id="A0A9D1GB54"/>
<dbReference type="GO" id="GO:0016020">
    <property type="term" value="C:membrane"/>
    <property type="evidence" value="ECO:0007669"/>
    <property type="project" value="UniProtKB-SubCell"/>
</dbReference>
<evidence type="ECO:0000256" key="7">
    <source>
        <dbReference type="ARBA" id="ARBA00022801"/>
    </source>
</evidence>
<proteinExistence type="inferred from homology"/>
<evidence type="ECO:0000256" key="4">
    <source>
        <dbReference type="ARBA" id="ARBA00022670"/>
    </source>
</evidence>
<reference evidence="14" key="1">
    <citation type="submission" date="2020-10" db="EMBL/GenBank/DDBJ databases">
        <authorList>
            <person name="Gilroy R."/>
        </authorList>
    </citation>
    <scope>NUCLEOTIDE SEQUENCE</scope>
    <source>
        <strain evidence="14">CHK195-26880</strain>
    </source>
</reference>
<comment type="caution">
    <text evidence="14">The sequence shown here is derived from an EMBL/GenBank/DDBJ whole genome shotgun (WGS) entry which is preliminary data.</text>
</comment>
<evidence type="ECO:0000313" key="14">
    <source>
        <dbReference type="EMBL" id="HIT37698.1"/>
    </source>
</evidence>
<evidence type="ECO:0000256" key="2">
    <source>
        <dbReference type="ARBA" id="ARBA00004141"/>
    </source>
</evidence>
<keyword evidence="6" id="KW-0479">Metal-binding</keyword>
<keyword evidence="9 12" id="KW-1133">Transmembrane helix</keyword>
<keyword evidence="11 12" id="KW-0472">Membrane</keyword>
<feature type="transmembrane region" description="Helical" evidence="12">
    <location>
        <begin position="84"/>
        <end position="101"/>
    </location>
</feature>
<dbReference type="GO" id="GO:0008237">
    <property type="term" value="F:metallopeptidase activity"/>
    <property type="evidence" value="ECO:0007669"/>
    <property type="project" value="UniProtKB-KW"/>
</dbReference>
<evidence type="ECO:0000256" key="5">
    <source>
        <dbReference type="ARBA" id="ARBA00022692"/>
    </source>
</evidence>
<comment type="cofactor">
    <cofactor evidence="1">
        <name>Zn(2+)</name>
        <dbReference type="ChEBI" id="CHEBI:29105"/>
    </cofactor>
</comment>
<evidence type="ECO:0000256" key="8">
    <source>
        <dbReference type="ARBA" id="ARBA00022833"/>
    </source>
</evidence>
<gene>
    <name evidence="14" type="ORF">IAB59_04380</name>
</gene>
<organism evidence="14 15">
    <name type="scientific">Candidatus Onthousia faecipullorum</name>
    <dbReference type="NCBI Taxonomy" id="2840887"/>
    <lineage>
        <taxon>Bacteria</taxon>
        <taxon>Bacillati</taxon>
        <taxon>Bacillota</taxon>
        <taxon>Bacilli</taxon>
        <taxon>Candidatus Onthousia</taxon>
    </lineage>
</organism>
<dbReference type="PANTHER" id="PTHR39188">
    <property type="entry name" value="MEMBRANE-ASSOCIATED ZINC METALLOPROTEASE M50B"/>
    <property type="match status" value="1"/>
</dbReference>
<feature type="transmembrane region" description="Helical" evidence="12">
    <location>
        <begin position="113"/>
        <end position="130"/>
    </location>
</feature>
<protein>
    <submittedName>
        <fullName evidence="14">Site-2 protease family protein</fullName>
    </submittedName>
</protein>
<reference evidence="14" key="2">
    <citation type="journal article" date="2021" name="PeerJ">
        <title>Extensive microbial diversity within the chicken gut microbiome revealed by metagenomics and culture.</title>
        <authorList>
            <person name="Gilroy R."/>
            <person name="Ravi A."/>
            <person name="Getino M."/>
            <person name="Pursley I."/>
            <person name="Horton D.L."/>
            <person name="Alikhan N.F."/>
            <person name="Baker D."/>
            <person name="Gharbi K."/>
            <person name="Hall N."/>
            <person name="Watson M."/>
            <person name="Adriaenssens E.M."/>
            <person name="Foster-Nyarko E."/>
            <person name="Jarju S."/>
            <person name="Secka A."/>
            <person name="Antonio M."/>
            <person name="Oren A."/>
            <person name="Chaudhuri R.R."/>
            <person name="La Ragione R."/>
            <person name="Hildebrand F."/>
            <person name="Pallen M.J."/>
        </authorList>
    </citation>
    <scope>NUCLEOTIDE SEQUENCE</scope>
    <source>
        <strain evidence="14">CHK195-26880</strain>
    </source>
</reference>
<evidence type="ECO:0000256" key="6">
    <source>
        <dbReference type="ARBA" id="ARBA00022723"/>
    </source>
</evidence>
<evidence type="ECO:0000256" key="9">
    <source>
        <dbReference type="ARBA" id="ARBA00022989"/>
    </source>
</evidence>
<evidence type="ECO:0000256" key="1">
    <source>
        <dbReference type="ARBA" id="ARBA00001947"/>
    </source>
</evidence>
<accession>A0A9D1GB54</accession>
<keyword evidence="8" id="KW-0862">Zinc</keyword>
<keyword evidence="4 14" id="KW-0645">Protease</keyword>
<feature type="domain" description="Peptidase M50" evidence="13">
    <location>
        <begin position="109"/>
        <end position="166"/>
    </location>
</feature>
<keyword evidence="7" id="KW-0378">Hydrolase</keyword>
<evidence type="ECO:0000259" key="13">
    <source>
        <dbReference type="Pfam" id="PF02163"/>
    </source>
</evidence>
<feature type="transmembrane region" description="Helical" evidence="12">
    <location>
        <begin position="154"/>
        <end position="187"/>
    </location>
</feature>
<sequence length="255" mass="30587">MSTIKNILSNISIHPSCYFLIVLSLLSGYFNLIFITTILLLIHECGHFFTAYFFNWEVDKIVFYPYGGVSKFNHEVNCPIKEELIVLLMGPIMQLGCYLVLMNIPYFYNYQEIITTINYSILTFNLLPIYPLDGGRIMQLLICYLTSYNLSFKIIYFISFIVLCLITIFFFYNPTINILLIIVLLVVKLISEKRNINYYLEKFILERYLHKYKFKKSKIVKRTKDFKRDYHHLIKINDKYFLEEEYLLRKYKDKL</sequence>
<evidence type="ECO:0000256" key="3">
    <source>
        <dbReference type="ARBA" id="ARBA00007931"/>
    </source>
</evidence>
<comment type="similarity">
    <text evidence="3">Belongs to the peptidase M50B family.</text>
</comment>
<feature type="transmembrane region" description="Helical" evidence="12">
    <location>
        <begin position="20"/>
        <end position="42"/>
    </location>
</feature>
<dbReference type="EMBL" id="DVKQ01000058">
    <property type="protein sequence ID" value="HIT37698.1"/>
    <property type="molecule type" value="Genomic_DNA"/>
</dbReference>
<dbReference type="GO" id="GO:0046872">
    <property type="term" value="F:metal ion binding"/>
    <property type="evidence" value="ECO:0007669"/>
    <property type="project" value="UniProtKB-KW"/>
</dbReference>
<evidence type="ECO:0000256" key="10">
    <source>
        <dbReference type="ARBA" id="ARBA00023049"/>
    </source>
</evidence>
<dbReference type="GO" id="GO:0006508">
    <property type="term" value="P:proteolysis"/>
    <property type="evidence" value="ECO:0007669"/>
    <property type="project" value="UniProtKB-KW"/>
</dbReference>
<evidence type="ECO:0000256" key="11">
    <source>
        <dbReference type="ARBA" id="ARBA00023136"/>
    </source>
</evidence>